<dbReference type="GO" id="GO:0003677">
    <property type="term" value="F:DNA binding"/>
    <property type="evidence" value="ECO:0007669"/>
    <property type="project" value="InterPro"/>
</dbReference>
<keyword evidence="3" id="KW-1185">Reference proteome</keyword>
<name>R7S1B8_PUNST</name>
<feature type="compositionally biased region" description="Polar residues" evidence="1">
    <location>
        <begin position="475"/>
        <end position="500"/>
    </location>
</feature>
<dbReference type="EMBL" id="JH687557">
    <property type="protein sequence ID" value="EIN04018.1"/>
    <property type="molecule type" value="Genomic_DNA"/>
</dbReference>
<feature type="compositionally biased region" description="Polar residues" evidence="1">
    <location>
        <begin position="54"/>
        <end position="67"/>
    </location>
</feature>
<accession>R7S1B8</accession>
<feature type="compositionally biased region" description="Low complexity" evidence="1">
    <location>
        <begin position="33"/>
        <end position="49"/>
    </location>
</feature>
<feature type="region of interest" description="Disordered" evidence="1">
    <location>
        <begin position="33"/>
        <end position="140"/>
    </location>
</feature>
<dbReference type="GeneID" id="18881707"/>
<dbReference type="OMA" id="CCKCGSQ"/>
<dbReference type="OrthoDB" id="3690045at2759"/>
<dbReference type="HOGENOM" id="CLU_022621_0_0_1"/>
<feature type="compositionally biased region" description="Basic residues" evidence="1">
    <location>
        <begin position="74"/>
        <end position="86"/>
    </location>
</feature>
<dbReference type="RefSeq" id="XP_007388807.1">
    <property type="nucleotide sequence ID" value="XM_007388745.1"/>
</dbReference>
<dbReference type="InterPro" id="IPR017956">
    <property type="entry name" value="AT_hook_DNA-bd_motif"/>
</dbReference>
<organism evidence="2 3">
    <name type="scientific">Punctularia strigosozonata (strain HHB-11173)</name>
    <name type="common">White-rot fungus</name>
    <dbReference type="NCBI Taxonomy" id="741275"/>
    <lineage>
        <taxon>Eukaryota</taxon>
        <taxon>Fungi</taxon>
        <taxon>Dikarya</taxon>
        <taxon>Basidiomycota</taxon>
        <taxon>Agaricomycotina</taxon>
        <taxon>Agaricomycetes</taxon>
        <taxon>Corticiales</taxon>
        <taxon>Punctulariaceae</taxon>
        <taxon>Punctularia</taxon>
    </lineage>
</organism>
<feature type="region of interest" description="Disordered" evidence="1">
    <location>
        <begin position="475"/>
        <end position="537"/>
    </location>
</feature>
<dbReference type="KEGG" id="psq:PUNSTDRAFT_146764"/>
<feature type="compositionally biased region" description="Low complexity" evidence="1">
    <location>
        <begin position="501"/>
        <end position="522"/>
    </location>
</feature>
<dbReference type="AlphaFoldDB" id="R7S1B8"/>
<evidence type="ECO:0000313" key="2">
    <source>
        <dbReference type="EMBL" id="EIN04018.1"/>
    </source>
</evidence>
<gene>
    <name evidence="2" type="ORF">PUNSTDRAFT_146764</name>
</gene>
<feature type="region of interest" description="Disordered" evidence="1">
    <location>
        <begin position="562"/>
        <end position="587"/>
    </location>
</feature>
<sequence>MSEETDSVQPESNGLEAQVRALTETVAQSILSSQTLASTQASASSQTLQPDGIAQQTSEQQAGTTSGVPEIPVKRGRGRPKGSGKKHLIEDTSPKIKRPVGRPRKDGLPAGSVGAPRRPPGRPRKIPPGQFASGSATTPYPPAPTMPTNIRWANQAWTGSISAPPTQPFQPTSLPSFKIDPSLDAGNWNTLAQTHPDHLLGSLLSSLAAPNPTSAAGTTVEDAFKAHINFLASSAEPGKPASHIPQLYSTMKTFWLPSTPAYFALTASASTARTPPEYRFLYWDPLPLVFNGLSCPYCASPLANRGRIQSGPIKVYDLHKPFFVIACEYACEGAHCVAQTSNEGRKFSSVDRSILQALPEKLREELPAVLLHGDTDLGSGPNVWCWRAMGASKDLWNLVRGCLRLGAGKDAIMLIIRGIQEGVPDDWFAVKHESEEDAEGEVVDSRESEPPAGPSAGTSEQQTEAFAVAWAAQDNGSISAGPSGQTQETTLAQDVTGSPVAQQEQAATPAPVAPAPAQTSTTIAPTPGPSQPAPFTQSGAYGQYPYAPYAYGFYQPPAATPYAADQKSSLKRPSAESSGAADDEPAQKRYRHCCKCGSQECKGKGGRAFCFNPCQDCGKLACKGRNSKRPDKTCADAWS</sequence>
<proteinExistence type="predicted"/>
<dbReference type="Proteomes" id="UP000054196">
    <property type="component" value="Unassembled WGS sequence"/>
</dbReference>
<dbReference type="eggNOG" id="ENOG502SHNU">
    <property type="taxonomic scope" value="Eukaryota"/>
</dbReference>
<protein>
    <submittedName>
        <fullName evidence="2">Uncharacterized protein</fullName>
    </submittedName>
</protein>
<feature type="region of interest" description="Disordered" evidence="1">
    <location>
        <begin position="433"/>
        <end position="462"/>
    </location>
</feature>
<evidence type="ECO:0000313" key="3">
    <source>
        <dbReference type="Proteomes" id="UP000054196"/>
    </source>
</evidence>
<dbReference type="PRINTS" id="PR00929">
    <property type="entry name" value="ATHOOK"/>
</dbReference>
<reference evidence="3" key="1">
    <citation type="journal article" date="2012" name="Science">
        <title>The Paleozoic origin of enzymatic lignin decomposition reconstructed from 31 fungal genomes.</title>
        <authorList>
            <person name="Floudas D."/>
            <person name="Binder M."/>
            <person name="Riley R."/>
            <person name="Barry K."/>
            <person name="Blanchette R.A."/>
            <person name="Henrissat B."/>
            <person name="Martinez A.T."/>
            <person name="Otillar R."/>
            <person name="Spatafora J.W."/>
            <person name="Yadav J.S."/>
            <person name="Aerts A."/>
            <person name="Benoit I."/>
            <person name="Boyd A."/>
            <person name="Carlson A."/>
            <person name="Copeland A."/>
            <person name="Coutinho P.M."/>
            <person name="de Vries R.P."/>
            <person name="Ferreira P."/>
            <person name="Findley K."/>
            <person name="Foster B."/>
            <person name="Gaskell J."/>
            <person name="Glotzer D."/>
            <person name="Gorecki P."/>
            <person name="Heitman J."/>
            <person name="Hesse C."/>
            <person name="Hori C."/>
            <person name="Igarashi K."/>
            <person name="Jurgens J.A."/>
            <person name="Kallen N."/>
            <person name="Kersten P."/>
            <person name="Kohler A."/>
            <person name="Kuees U."/>
            <person name="Kumar T.K.A."/>
            <person name="Kuo A."/>
            <person name="LaButti K."/>
            <person name="Larrondo L.F."/>
            <person name="Lindquist E."/>
            <person name="Ling A."/>
            <person name="Lombard V."/>
            <person name="Lucas S."/>
            <person name="Lundell T."/>
            <person name="Martin R."/>
            <person name="McLaughlin D.J."/>
            <person name="Morgenstern I."/>
            <person name="Morin E."/>
            <person name="Murat C."/>
            <person name="Nagy L.G."/>
            <person name="Nolan M."/>
            <person name="Ohm R.A."/>
            <person name="Patyshakuliyeva A."/>
            <person name="Rokas A."/>
            <person name="Ruiz-Duenas F.J."/>
            <person name="Sabat G."/>
            <person name="Salamov A."/>
            <person name="Samejima M."/>
            <person name="Schmutz J."/>
            <person name="Slot J.C."/>
            <person name="St John F."/>
            <person name="Stenlid J."/>
            <person name="Sun H."/>
            <person name="Sun S."/>
            <person name="Syed K."/>
            <person name="Tsang A."/>
            <person name="Wiebenga A."/>
            <person name="Young D."/>
            <person name="Pisabarro A."/>
            <person name="Eastwood D.C."/>
            <person name="Martin F."/>
            <person name="Cullen D."/>
            <person name="Grigoriev I.V."/>
            <person name="Hibbett D.S."/>
        </authorList>
    </citation>
    <scope>NUCLEOTIDE SEQUENCE [LARGE SCALE GENOMIC DNA]</scope>
    <source>
        <strain evidence="3">HHB-11173 SS5</strain>
    </source>
</reference>
<evidence type="ECO:0000256" key="1">
    <source>
        <dbReference type="SAM" id="MobiDB-lite"/>
    </source>
</evidence>